<comment type="subcellular location">
    <subcellularLocation>
        <location evidence="1 8">Cell outer membrane</location>
        <topology evidence="1 8">Multi-pass membrane protein</topology>
    </subcellularLocation>
</comment>
<dbReference type="PANTHER" id="PTHR30069">
    <property type="entry name" value="TONB-DEPENDENT OUTER MEMBRANE RECEPTOR"/>
    <property type="match status" value="1"/>
</dbReference>
<dbReference type="InterPro" id="IPR012910">
    <property type="entry name" value="Plug_dom"/>
</dbReference>
<accession>A0ABP8HNF2</accession>
<dbReference type="SUPFAM" id="SSF56935">
    <property type="entry name" value="Porins"/>
    <property type="match status" value="1"/>
</dbReference>
<name>A0ABP8HNF2_9BACT</name>
<dbReference type="EMBL" id="BAABGY010000016">
    <property type="protein sequence ID" value="GAA4341813.1"/>
    <property type="molecule type" value="Genomic_DNA"/>
</dbReference>
<evidence type="ECO:0000313" key="13">
    <source>
        <dbReference type="EMBL" id="GAA4341813.1"/>
    </source>
</evidence>
<reference evidence="14" key="1">
    <citation type="journal article" date="2019" name="Int. J. Syst. Evol. Microbiol.">
        <title>The Global Catalogue of Microorganisms (GCM) 10K type strain sequencing project: providing services to taxonomists for standard genome sequencing and annotation.</title>
        <authorList>
            <consortium name="The Broad Institute Genomics Platform"/>
            <consortium name="The Broad Institute Genome Sequencing Center for Infectious Disease"/>
            <person name="Wu L."/>
            <person name="Ma J."/>
        </authorList>
    </citation>
    <scope>NUCLEOTIDE SEQUENCE [LARGE SCALE GENOMIC DNA]</scope>
    <source>
        <strain evidence="14">JCM 17919</strain>
    </source>
</reference>
<dbReference type="PROSITE" id="PS52016">
    <property type="entry name" value="TONB_DEPENDENT_REC_3"/>
    <property type="match status" value="1"/>
</dbReference>
<keyword evidence="13" id="KW-0675">Receptor</keyword>
<dbReference type="SUPFAM" id="SSF49464">
    <property type="entry name" value="Carboxypeptidase regulatory domain-like"/>
    <property type="match status" value="1"/>
</dbReference>
<dbReference type="Pfam" id="PF00593">
    <property type="entry name" value="TonB_dep_Rec_b-barrel"/>
    <property type="match status" value="1"/>
</dbReference>
<dbReference type="Gene3D" id="2.40.170.20">
    <property type="entry name" value="TonB-dependent receptor, beta-barrel domain"/>
    <property type="match status" value="1"/>
</dbReference>
<evidence type="ECO:0000256" key="9">
    <source>
        <dbReference type="RuleBase" id="RU003357"/>
    </source>
</evidence>
<evidence type="ECO:0000259" key="12">
    <source>
        <dbReference type="Pfam" id="PF07715"/>
    </source>
</evidence>
<dbReference type="InterPro" id="IPR036942">
    <property type="entry name" value="Beta-barrel_TonB_sf"/>
</dbReference>
<feature type="signal peptide" evidence="10">
    <location>
        <begin position="1"/>
        <end position="20"/>
    </location>
</feature>
<evidence type="ECO:0000256" key="1">
    <source>
        <dbReference type="ARBA" id="ARBA00004571"/>
    </source>
</evidence>
<evidence type="ECO:0000313" key="14">
    <source>
        <dbReference type="Proteomes" id="UP001501725"/>
    </source>
</evidence>
<dbReference type="RefSeq" id="WP_345257743.1">
    <property type="nucleotide sequence ID" value="NZ_BAABGY010000016.1"/>
</dbReference>
<keyword evidence="7 8" id="KW-0998">Cell outer membrane</keyword>
<dbReference type="InterPro" id="IPR008969">
    <property type="entry name" value="CarboxyPept-like_regulatory"/>
</dbReference>
<feature type="domain" description="TonB-dependent receptor plug" evidence="12">
    <location>
        <begin position="126"/>
        <end position="219"/>
    </location>
</feature>
<comment type="similarity">
    <text evidence="8 9">Belongs to the TonB-dependent receptor family.</text>
</comment>
<evidence type="ECO:0000256" key="4">
    <source>
        <dbReference type="ARBA" id="ARBA00022692"/>
    </source>
</evidence>
<evidence type="ECO:0000256" key="8">
    <source>
        <dbReference type="PROSITE-ProRule" id="PRU01360"/>
    </source>
</evidence>
<evidence type="ECO:0000256" key="6">
    <source>
        <dbReference type="ARBA" id="ARBA00023136"/>
    </source>
</evidence>
<keyword evidence="4 8" id="KW-0812">Transmembrane</keyword>
<keyword evidence="6 8" id="KW-0472">Membrane</keyword>
<evidence type="ECO:0000256" key="7">
    <source>
        <dbReference type="ARBA" id="ARBA00023237"/>
    </source>
</evidence>
<keyword evidence="14" id="KW-1185">Reference proteome</keyword>
<sequence length="781" mass="86648">MKHLLYVFLLLGAGSSTVRAQSCTFRLSGHVHSSADHSNLPGATVLLDGRPLTLVTDANGDFRFDSLCAGTYTLLLSHTSYDTVQRTIVLDKPLHLDIDLKPGEGLLREVRILAQRPGIPTPPQLSGRALEAAQGRSLGEALSRINGVTLLQTGNSVTKPVVHGLHSSRLLVINNGVRQEGQQWGNEHAPEIDPFIAGKLSLVQGVEELRYGSDAIGGAVLVEPRPLRAATGTAAEATLGYSSNDRQYLASAVVEGRPQQLSDFSWRLQGTGRRGANLTTPHYRLNNTALAELNGSATAALQREHFRTELYYSRFHTRIGLFTAAHTGNFNDFNNAIAAERPDPTFTGQDSYTIGRPRQEVTHDLLKSRTGFDAGNHKFTVLLAAQYNRRAEYDIVRSAATKGAQLDLRLLTLSQEITWEHPRSARLSGSVGLAAQQQENRYSGRYLIPNYTGRTFGAWAFEKWQKDAWELQAGLRFDHKTIDTRRIEAGSRVLTNYGFDFSTLAAAGHAGYRILPGWRVQAAASMATRAPQVNELLANGVHQGTATFEVGDIHLKPERSLRFSLNQHYDSRSKKLSVDITAYHNRIDNFIYAEPRPEDPVYTIRGIYRKVAYTATDARLQGVDAAVEVRPLDPLALTTRYALLRARDLRANDWIIGMPSDRLSQEVAWTLKEGARFSDTRLALELQHVWEQTRVPGEAAGPRDYKAPPPGYTLLHADLSTTVRAGRYPITIGLTGRNLLNTVYRDYLNAFRYFTDEMGRNLSLRIKISLQPKSSHKTVQP</sequence>
<dbReference type="Pfam" id="PF13715">
    <property type="entry name" value="CarbopepD_reg_2"/>
    <property type="match status" value="1"/>
</dbReference>
<keyword evidence="5 9" id="KW-0798">TonB box</keyword>
<keyword evidence="10" id="KW-0732">Signal</keyword>
<evidence type="ECO:0000256" key="5">
    <source>
        <dbReference type="ARBA" id="ARBA00023077"/>
    </source>
</evidence>
<keyword evidence="2 8" id="KW-0813">Transport</keyword>
<protein>
    <submittedName>
        <fullName evidence="13">TonB-dependent receptor</fullName>
    </submittedName>
</protein>
<gene>
    <name evidence="13" type="ORF">GCM10023184_40540</name>
</gene>
<evidence type="ECO:0000256" key="3">
    <source>
        <dbReference type="ARBA" id="ARBA00022452"/>
    </source>
</evidence>
<evidence type="ECO:0000256" key="2">
    <source>
        <dbReference type="ARBA" id="ARBA00022448"/>
    </source>
</evidence>
<dbReference type="Gene3D" id="2.170.130.10">
    <property type="entry name" value="TonB-dependent receptor, plug domain"/>
    <property type="match status" value="1"/>
</dbReference>
<organism evidence="13 14">
    <name type="scientific">Flaviaesturariibacter amylovorans</name>
    <dbReference type="NCBI Taxonomy" id="1084520"/>
    <lineage>
        <taxon>Bacteria</taxon>
        <taxon>Pseudomonadati</taxon>
        <taxon>Bacteroidota</taxon>
        <taxon>Chitinophagia</taxon>
        <taxon>Chitinophagales</taxon>
        <taxon>Chitinophagaceae</taxon>
        <taxon>Flaviaestuariibacter</taxon>
    </lineage>
</organism>
<feature type="chain" id="PRO_5047043958" evidence="10">
    <location>
        <begin position="21"/>
        <end position="781"/>
    </location>
</feature>
<dbReference type="Gene3D" id="2.60.40.1120">
    <property type="entry name" value="Carboxypeptidase-like, regulatory domain"/>
    <property type="match status" value="1"/>
</dbReference>
<evidence type="ECO:0000256" key="10">
    <source>
        <dbReference type="SAM" id="SignalP"/>
    </source>
</evidence>
<dbReference type="InterPro" id="IPR039426">
    <property type="entry name" value="TonB-dep_rcpt-like"/>
</dbReference>
<dbReference type="InterPro" id="IPR037066">
    <property type="entry name" value="Plug_dom_sf"/>
</dbReference>
<dbReference type="Proteomes" id="UP001501725">
    <property type="component" value="Unassembled WGS sequence"/>
</dbReference>
<comment type="caution">
    <text evidence="13">The sequence shown here is derived from an EMBL/GenBank/DDBJ whole genome shotgun (WGS) entry which is preliminary data.</text>
</comment>
<keyword evidence="3 8" id="KW-1134">Transmembrane beta strand</keyword>
<dbReference type="InterPro" id="IPR000531">
    <property type="entry name" value="Beta-barrel_TonB"/>
</dbReference>
<proteinExistence type="inferred from homology"/>
<feature type="domain" description="TonB-dependent receptor-like beta-barrel" evidence="11">
    <location>
        <begin position="312"/>
        <end position="739"/>
    </location>
</feature>
<dbReference type="Pfam" id="PF07715">
    <property type="entry name" value="Plug"/>
    <property type="match status" value="1"/>
</dbReference>
<dbReference type="PANTHER" id="PTHR30069:SF40">
    <property type="entry name" value="TONB-DEPENDENT RECEPTOR NMB0964-RELATED"/>
    <property type="match status" value="1"/>
</dbReference>
<evidence type="ECO:0000259" key="11">
    <source>
        <dbReference type="Pfam" id="PF00593"/>
    </source>
</evidence>